<dbReference type="GO" id="GO:0005886">
    <property type="term" value="C:plasma membrane"/>
    <property type="evidence" value="ECO:0007669"/>
    <property type="project" value="UniProtKB-SubCell"/>
</dbReference>
<dbReference type="GO" id="GO:0006865">
    <property type="term" value="P:amino acid transport"/>
    <property type="evidence" value="ECO:0007669"/>
    <property type="project" value="UniProtKB-KW"/>
</dbReference>
<name>A0A3L7AAT8_9MICO</name>
<evidence type="ECO:0000256" key="7">
    <source>
        <dbReference type="RuleBase" id="RU363032"/>
    </source>
</evidence>
<reference evidence="9 10" key="1">
    <citation type="submission" date="2018-10" db="EMBL/GenBank/DDBJ databases">
        <authorList>
            <person name="Li J."/>
        </authorList>
    </citation>
    <scope>NUCLEOTIDE SEQUENCE [LARGE SCALE GENOMIC DNA]</scope>
    <source>
        <strain evidence="9 10">IF 016277</strain>
    </source>
</reference>
<dbReference type="SUPFAM" id="SSF161098">
    <property type="entry name" value="MetI-like"/>
    <property type="match status" value="1"/>
</dbReference>
<evidence type="ECO:0000313" key="9">
    <source>
        <dbReference type="EMBL" id="RLP77074.1"/>
    </source>
</evidence>
<keyword evidence="10" id="KW-1185">Reference proteome</keyword>
<feature type="domain" description="ABC transmembrane type-1" evidence="8">
    <location>
        <begin position="63"/>
        <end position="256"/>
    </location>
</feature>
<gene>
    <name evidence="9" type="ORF">D9V32_04350</name>
</gene>
<dbReference type="Pfam" id="PF00528">
    <property type="entry name" value="BPD_transp_1"/>
    <property type="match status" value="1"/>
</dbReference>
<evidence type="ECO:0000259" key="8">
    <source>
        <dbReference type="PROSITE" id="PS50928"/>
    </source>
</evidence>
<evidence type="ECO:0000256" key="3">
    <source>
        <dbReference type="ARBA" id="ARBA00022692"/>
    </source>
</evidence>
<dbReference type="Gene3D" id="1.10.3720.10">
    <property type="entry name" value="MetI-like"/>
    <property type="match status" value="1"/>
</dbReference>
<evidence type="ECO:0000256" key="2">
    <source>
        <dbReference type="ARBA" id="ARBA00010072"/>
    </source>
</evidence>
<evidence type="ECO:0000256" key="5">
    <source>
        <dbReference type="ARBA" id="ARBA00022989"/>
    </source>
</evidence>
<dbReference type="InterPro" id="IPR000515">
    <property type="entry name" value="MetI-like"/>
</dbReference>
<keyword evidence="5 7" id="KW-1133">Transmembrane helix</keyword>
<dbReference type="PANTHER" id="PTHR30614:SF20">
    <property type="entry name" value="GLUTAMINE TRANSPORT SYSTEM PERMEASE PROTEIN GLNP"/>
    <property type="match status" value="1"/>
</dbReference>
<feature type="transmembrane region" description="Helical" evidence="7">
    <location>
        <begin position="108"/>
        <end position="128"/>
    </location>
</feature>
<dbReference type="EMBL" id="RCUX01000003">
    <property type="protein sequence ID" value="RLP77074.1"/>
    <property type="molecule type" value="Genomic_DNA"/>
</dbReference>
<proteinExistence type="inferred from homology"/>
<keyword evidence="4" id="KW-0029">Amino-acid transport</keyword>
<dbReference type="GO" id="GO:0055085">
    <property type="term" value="P:transmembrane transport"/>
    <property type="evidence" value="ECO:0007669"/>
    <property type="project" value="InterPro"/>
</dbReference>
<comment type="caution">
    <text evidence="9">The sequence shown here is derived from an EMBL/GenBank/DDBJ whole genome shotgun (WGS) entry which is preliminary data.</text>
</comment>
<dbReference type="InterPro" id="IPR035906">
    <property type="entry name" value="MetI-like_sf"/>
</dbReference>
<comment type="subcellular location">
    <subcellularLocation>
        <location evidence="7">Cell membrane</location>
        <topology evidence="7">Multi-pass membrane protein</topology>
    </subcellularLocation>
    <subcellularLocation>
        <location evidence="1">Membrane</location>
        <topology evidence="1">Multi-pass membrane protein</topology>
    </subcellularLocation>
</comment>
<evidence type="ECO:0000256" key="1">
    <source>
        <dbReference type="ARBA" id="ARBA00004141"/>
    </source>
</evidence>
<evidence type="ECO:0000256" key="4">
    <source>
        <dbReference type="ARBA" id="ARBA00022970"/>
    </source>
</evidence>
<evidence type="ECO:0000256" key="6">
    <source>
        <dbReference type="ARBA" id="ARBA00023136"/>
    </source>
</evidence>
<evidence type="ECO:0000313" key="10">
    <source>
        <dbReference type="Proteomes" id="UP000272503"/>
    </source>
</evidence>
<dbReference type="PROSITE" id="PS50928">
    <property type="entry name" value="ABC_TM1"/>
    <property type="match status" value="1"/>
</dbReference>
<accession>A0A3L7AAT8</accession>
<dbReference type="InterPro" id="IPR043429">
    <property type="entry name" value="ArtM/GltK/GlnP/TcyL/YhdX-like"/>
</dbReference>
<feature type="transmembrane region" description="Helical" evidence="7">
    <location>
        <begin position="63"/>
        <end position="87"/>
    </location>
</feature>
<protein>
    <submittedName>
        <fullName evidence="9">Amino acid ABC transporter permease</fullName>
    </submittedName>
</protein>
<feature type="transmembrane region" description="Helical" evidence="7">
    <location>
        <begin position="235"/>
        <end position="256"/>
    </location>
</feature>
<dbReference type="Proteomes" id="UP000272503">
    <property type="component" value="Unassembled WGS sequence"/>
</dbReference>
<comment type="similarity">
    <text evidence="2">Belongs to the binding-protein-dependent transport system permease family. HisMQ subfamily.</text>
</comment>
<sequence>MRPPWWKRRDVRRSSLIATVSTVVLLAVLSIGLSSSAGWESFQGAFLSPEHFVLSFPKVWDGFMLNVILFIILEPIVLVVGLGLALLRNLSSPVFFPLRAFAIGYIDLFRGLPAILVILMLGMGIPALRIEGLSSSPLFWGAVGCVLTSAAYTAETYRAGIESIHPSQRAAARALGFGHGRTLWYIVLPQAVRRVVPPLMSGFIALQKETALISVIGPMEASRAAQAYSATTFNFTSYLVAAVLFVSITIPLTRLTDHLLRRAQLRRGMGGAV</sequence>
<dbReference type="CDD" id="cd06261">
    <property type="entry name" value="TM_PBP2"/>
    <property type="match status" value="1"/>
</dbReference>
<organism evidence="9 10">
    <name type="scientific">Mycetocola tolaasinivorans</name>
    <dbReference type="NCBI Taxonomy" id="76635"/>
    <lineage>
        <taxon>Bacteria</taxon>
        <taxon>Bacillati</taxon>
        <taxon>Actinomycetota</taxon>
        <taxon>Actinomycetes</taxon>
        <taxon>Micrococcales</taxon>
        <taxon>Microbacteriaceae</taxon>
        <taxon>Mycetocola</taxon>
    </lineage>
</organism>
<keyword evidence="6 7" id="KW-0472">Membrane</keyword>
<dbReference type="PANTHER" id="PTHR30614">
    <property type="entry name" value="MEMBRANE COMPONENT OF AMINO ACID ABC TRANSPORTER"/>
    <property type="match status" value="1"/>
</dbReference>
<keyword evidence="3 7" id="KW-0812">Transmembrane</keyword>
<keyword evidence="7" id="KW-0813">Transport</keyword>
<dbReference type="OrthoDB" id="9814902at2"/>
<dbReference type="AlphaFoldDB" id="A0A3L7AAT8"/>